<dbReference type="RefSeq" id="WP_090635216.1">
    <property type="nucleotide sequence ID" value="NZ_CVRB01000003.1"/>
</dbReference>
<gene>
    <name evidence="6" type="ORF">BN000_02862</name>
</gene>
<dbReference type="Pfam" id="PF00440">
    <property type="entry name" value="TetR_N"/>
    <property type="match status" value="1"/>
</dbReference>
<organism evidence="6 7">
    <name type="scientific">Neobacillus massiliamazoniensis</name>
    <dbReference type="NCBI Taxonomy" id="1499688"/>
    <lineage>
        <taxon>Bacteria</taxon>
        <taxon>Bacillati</taxon>
        <taxon>Bacillota</taxon>
        <taxon>Bacilli</taxon>
        <taxon>Bacillales</taxon>
        <taxon>Bacillaceae</taxon>
        <taxon>Neobacillus</taxon>
    </lineage>
</organism>
<feature type="domain" description="HTH tetR-type" evidence="5">
    <location>
        <begin position="10"/>
        <end position="70"/>
    </location>
</feature>
<dbReference type="OrthoDB" id="9812993at2"/>
<dbReference type="SUPFAM" id="SSF46689">
    <property type="entry name" value="Homeodomain-like"/>
    <property type="match status" value="1"/>
</dbReference>
<keyword evidence="2 4" id="KW-0238">DNA-binding</keyword>
<dbReference type="PANTHER" id="PTHR47506">
    <property type="entry name" value="TRANSCRIPTIONAL REGULATORY PROTEIN"/>
    <property type="match status" value="1"/>
</dbReference>
<dbReference type="EMBL" id="CVRB01000003">
    <property type="protein sequence ID" value="CRK82907.1"/>
    <property type="molecule type" value="Genomic_DNA"/>
</dbReference>
<accession>A0A0U1NY24</accession>
<keyword evidence="3" id="KW-0804">Transcription</keyword>
<evidence type="ECO:0000313" key="6">
    <source>
        <dbReference type="EMBL" id="CRK82907.1"/>
    </source>
</evidence>
<proteinExistence type="predicted"/>
<evidence type="ECO:0000256" key="1">
    <source>
        <dbReference type="ARBA" id="ARBA00023015"/>
    </source>
</evidence>
<dbReference type="Proteomes" id="UP000199087">
    <property type="component" value="Unassembled WGS sequence"/>
</dbReference>
<dbReference type="InterPro" id="IPR009057">
    <property type="entry name" value="Homeodomain-like_sf"/>
</dbReference>
<evidence type="ECO:0000256" key="4">
    <source>
        <dbReference type="PROSITE-ProRule" id="PRU00335"/>
    </source>
</evidence>
<reference evidence="7" key="1">
    <citation type="submission" date="2015-05" db="EMBL/GenBank/DDBJ databases">
        <authorList>
            <person name="Urmite Genomes"/>
        </authorList>
    </citation>
    <scope>NUCLEOTIDE SEQUENCE [LARGE SCALE GENOMIC DNA]</scope>
    <source>
        <strain evidence="7">LF1</strain>
    </source>
</reference>
<evidence type="ECO:0000256" key="2">
    <source>
        <dbReference type="ARBA" id="ARBA00023125"/>
    </source>
</evidence>
<dbReference type="GO" id="GO:0003677">
    <property type="term" value="F:DNA binding"/>
    <property type="evidence" value="ECO:0007669"/>
    <property type="project" value="UniProtKB-UniRule"/>
</dbReference>
<evidence type="ECO:0000313" key="7">
    <source>
        <dbReference type="Proteomes" id="UP000199087"/>
    </source>
</evidence>
<sequence length="205" mass="23796">MPQLPPFEKEKLHQNLMDVGKKLFIAQGLKKTSLEQLTQAIGIAKSTFYTFYDSKESMYLELLEIEAVGMEERVWGRVKETVSVYDGILAYLHQMVHELRTNLLSQRLMTHPEELEMVKLRVTPEFVERKMKRNVIPLMTYITKQQKMGRMINDDPVVIVGVMRAAMLMEIHRKDFGEEVYSKVEDIMFSAVANALTTSPNKHEE</sequence>
<keyword evidence="1" id="KW-0805">Transcription regulation</keyword>
<dbReference type="PROSITE" id="PS50977">
    <property type="entry name" value="HTH_TETR_2"/>
    <property type="match status" value="1"/>
</dbReference>
<evidence type="ECO:0000259" key="5">
    <source>
        <dbReference type="PROSITE" id="PS50977"/>
    </source>
</evidence>
<protein>
    <submittedName>
        <fullName evidence="6">Bacterial regulatory proteins, tetR family</fullName>
    </submittedName>
</protein>
<evidence type="ECO:0000256" key="3">
    <source>
        <dbReference type="ARBA" id="ARBA00023163"/>
    </source>
</evidence>
<dbReference type="STRING" id="1499688.BN000_02862"/>
<dbReference type="InterPro" id="IPR001647">
    <property type="entry name" value="HTH_TetR"/>
</dbReference>
<keyword evidence="7" id="KW-1185">Reference proteome</keyword>
<feature type="DNA-binding region" description="H-T-H motif" evidence="4">
    <location>
        <begin position="33"/>
        <end position="52"/>
    </location>
</feature>
<dbReference type="PANTHER" id="PTHR47506:SF1">
    <property type="entry name" value="HTH-TYPE TRANSCRIPTIONAL REGULATOR YJDC"/>
    <property type="match status" value="1"/>
</dbReference>
<name>A0A0U1NY24_9BACI</name>
<dbReference type="Gene3D" id="1.10.357.10">
    <property type="entry name" value="Tetracycline Repressor, domain 2"/>
    <property type="match status" value="1"/>
</dbReference>
<dbReference type="AlphaFoldDB" id="A0A0U1NY24"/>